<dbReference type="InterPro" id="IPR020449">
    <property type="entry name" value="Tscrpt_reg_AraC-type_HTH"/>
</dbReference>
<dbReference type="PRINTS" id="PR00032">
    <property type="entry name" value="HTHARAC"/>
</dbReference>
<comment type="caution">
    <text evidence="5">The sequence shown here is derived from an EMBL/GenBank/DDBJ whole genome shotgun (WGS) entry which is preliminary data.</text>
</comment>
<proteinExistence type="predicted"/>
<keyword evidence="6" id="KW-1185">Reference proteome</keyword>
<feature type="domain" description="HTH araC/xylS-type" evidence="4">
    <location>
        <begin position="211"/>
        <end position="309"/>
    </location>
</feature>
<keyword evidence="2" id="KW-0238">DNA-binding</keyword>
<dbReference type="Gene3D" id="1.10.10.60">
    <property type="entry name" value="Homeodomain-like"/>
    <property type="match status" value="1"/>
</dbReference>
<reference evidence="5 6" key="1">
    <citation type="submission" date="2011-01" db="EMBL/GenBank/DDBJ databases">
        <authorList>
            <person name="Weinstock G."/>
            <person name="Sodergren E."/>
            <person name="Clifton S."/>
            <person name="Fulton L."/>
            <person name="Fulton B."/>
            <person name="Courtney L."/>
            <person name="Fronick C."/>
            <person name="Harrison M."/>
            <person name="Strong C."/>
            <person name="Farmer C."/>
            <person name="Delahaunty K."/>
            <person name="Markovic C."/>
            <person name="Hall O."/>
            <person name="Minx P."/>
            <person name="Tomlinson C."/>
            <person name="Mitreva M."/>
            <person name="Hou S."/>
            <person name="Chen J."/>
            <person name="Wollam A."/>
            <person name="Pepin K.H."/>
            <person name="Johnson M."/>
            <person name="Bhonagiri V."/>
            <person name="Zhang X."/>
            <person name="Suruliraj S."/>
            <person name="Warren W."/>
            <person name="Chinwalla A."/>
            <person name="Mardis E.R."/>
            <person name="Wilson R.K."/>
        </authorList>
    </citation>
    <scope>NUCLEOTIDE SEQUENCE [LARGE SCALE GENOMIC DNA]</scope>
    <source>
        <strain evidence="6">DSM 22608 / JCM 16073 / KCTC 15190 / YIT 12066</strain>
    </source>
</reference>
<dbReference type="GO" id="GO:0003700">
    <property type="term" value="F:DNA-binding transcription factor activity"/>
    <property type="evidence" value="ECO:0007669"/>
    <property type="project" value="InterPro"/>
</dbReference>
<organism evidence="5 6">
    <name type="scientific">Succinatimonas hippei (strain DSM 22608 / JCM 16073 / KCTC 15190 / YIT 12066)</name>
    <dbReference type="NCBI Taxonomy" id="762983"/>
    <lineage>
        <taxon>Bacteria</taxon>
        <taxon>Pseudomonadati</taxon>
        <taxon>Pseudomonadota</taxon>
        <taxon>Gammaproteobacteria</taxon>
        <taxon>Aeromonadales</taxon>
        <taxon>Succinivibrionaceae</taxon>
        <taxon>Succinatimonas</taxon>
    </lineage>
</organism>
<dbReference type="GO" id="GO:0043565">
    <property type="term" value="F:sequence-specific DNA binding"/>
    <property type="evidence" value="ECO:0007669"/>
    <property type="project" value="InterPro"/>
</dbReference>
<dbReference type="InterPro" id="IPR018060">
    <property type="entry name" value="HTH_AraC"/>
</dbReference>
<keyword evidence="3" id="KW-0804">Transcription</keyword>
<dbReference type="PANTHER" id="PTHR47893:SF1">
    <property type="entry name" value="REGULATORY PROTEIN PCHR"/>
    <property type="match status" value="1"/>
</dbReference>
<dbReference type="InterPro" id="IPR009057">
    <property type="entry name" value="Homeodomain-like_sf"/>
</dbReference>
<dbReference type="PROSITE" id="PS01124">
    <property type="entry name" value="HTH_ARAC_FAMILY_2"/>
    <property type="match status" value="1"/>
</dbReference>
<dbReference type="OrthoDB" id="5996070at2"/>
<dbReference type="HOGENOM" id="CLU_052345_0_0_6"/>
<dbReference type="SUPFAM" id="SSF46689">
    <property type="entry name" value="Homeodomain-like"/>
    <property type="match status" value="1"/>
</dbReference>
<evidence type="ECO:0000313" key="6">
    <source>
        <dbReference type="Proteomes" id="UP000018458"/>
    </source>
</evidence>
<dbReference type="Pfam" id="PF12833">
    <property type="entry name" value="HTH_18"/>
    <property type="match status" value="1"/>
</dbReference>
<dbReference type="RefSeq" id="WP_009143308.1">
    <property type="nucleotide sequence ID" value="NZ_GL830989.1"/>
</dbReference>
<dbReference type="InterPro" id="IPR053142">
    <property type="entry name" value="PchR_regulatory_protein"/>
</dbReference>
<accession>E8LK70</accession>
<dbReference type="PANTHER" id="PTHR47893">
    <property type="entry name" value="REGULATORY PROTEIN PCHR"/>
    <property type="match status" value="1"/>
</dbReference>
<dbReference type="Proteomes" id="UP000018458">
    <property type="component" value="Unassembled WGS sequence"/>
</dbReference>
<evidence type="ECO:0000256" key="1">
    <source>
        <dbReference type="ARBA" id="ARBA00023015"/>
    </source>
</evidence>
<evidence type="ECO:0000259" key="4">
    <source>
        <dbReference type="PROSITE" id="PS01124"/>
    </source>
</evidence>
<dbReference type="AlphaFoldDB" id="E8LK70"/>
<dbReference type="SMART" id="SM00342">
    <property type="entry name" value="HTH_ARAC"/>
    <property type="match status" value="1"/>
</dbReference>
<name>E8LK70_SUCHY</name>
<dbReference type="eggNOG" id="COG2207">
    <property type="taxonomic scope" value="Bacteria"/>
</dbReference>
<sequence>MAGYVLKESKGKIEGSVYASLKTSGNGQESFSTVSVDAGIEVAFFNLKGETFSFSHKHRPYTLIVDFCKKGRIEWTMQNGDTIFAGENDFMIRNGDSCAQSRVKLPLGFYSGISVSFDLQLIDPVCIPKTDTDFSFDGIVKNFCLKEYSQSFAAEAFITGIFSNLQDVNLQCVKPLFKLSCYSLLIYLGAFDRFKHCKLRLNSQIKTEKIRKIADFLKKDLQKRYTIADLSEIFGINPTTLQESFKDIIGQTVDDFVKEIRMNRAADLLSDTSLSIGEIAHRLGYKNQGKFSSAFKQRQGIGPFEYRKRIKKIFCED</sequence>
<evidence type="ECO:0000256" key="3">
    <source>
        <dbReference type="ARBA" id="ARBA00023163"/>
    </source>
</evidence>
<protein>
    <submittedName>
        <fullName evidence="5">Transcriptional regulator, AraC family</fullName>
    </submittedName>
</protein>
<keyword evidence="1" id="KW-0805">Transcription regulation</keyword>
<gene>
    <name evidence="5" type="ORF">HMPREF9444_01107</name>
</gene>
<evidence type="ECO:0000256" key="2">
    <source>
        <dbReference type="ARBA" id="ARBA00023125"/>
    </source>
</evidence>
<evidence type="ECO:0000313" key="5">
    <source>
        <dbReference type="EMBL" id="EFY07067.1"/>
    </source>
</evidence>
<dbReference type="STRING" id="762983.HMPREF9444_01107"/>
<dbReference type="EMBL" id="AEVO01000052">
    <property type="protein sequence ID" value="EFY07067.1"/>
    <property type="molecule type" value="Genomic_DNA"/>
</dbReference>